<accession>A0AAW1RWN1</accession>
<dbReference type="AlphaFoldDB" id="A0AAW1RWN1"/>
<feature type="region of interest" description="Disordered" evidence="6">
    <location>
        <begin position="216"/>
        <end position="235"/>
    </location>
</feature>
<dbReference type="GO" id="GO:0006401">
    <property type="term" value="P:RNA catabolic process"/>
    <property type="evidence" value="ECO:0007669"/>
    <property type="project" value="TreeGrafter"/>
</dbReference>
<dbReference type="InterPro" id="IPR041195">
    <property type="entry name" value="Rnh202_N"/>
</dbReference>
<evidence type="ECO:0000259" key="7">
    <source>
        <dbReference type="Pfam" id="PF09468"/>
    </source>
</evidence>
<name>A0AAW1RWN1_9CHLO</name>
<keyword evidence="10" id="KW-1185">Reference proteome</keyword>
<evidence type="ECO:0000256" key="1">
    <source>
        <dbReference type="ARBA" id="ARBA00004123"/>
    </source>
</evidence>
<feature type="domain" description="Ribonuclease H2 subunit B wHTH" evidence="7">
    <location>
        <begin position="83"/>
        <end position="170"/>
    </location>
</feature>
<dbReference type="InterPro" id="IPR019024">
    <property type="entry name" value="RNase_H2_suB_wHTH"/>
</dbReference>
<dbReference type="Pfam" id="PF17745">
    <property type="entry name" value="Ydr279_N"/>
    <property type="match status" value="1"/>
</dbReference>
<dbReference type="Proteomes" id="UP001438707">
    <property type="component" value="Unassembled WGS sequence"/>
</dbReference>
<dbReference type="Gene3D" id="2.20.25.530">
    <property type="match status" value="1"/>
</dbReference>
<evidence type="ECO:0000256" key="6">
    <source>
        <dbReference type="SAM" id="MobiDB-lite"/>
    </source>
</evidence>
<dbReference type="Gene3D" id="1.10.20.120">
    <property type="match status" value="1"/>
</dbReference>
<dbReference type="GO" id="GO:0005654">
    <property type="term" value="C:nucleoplasm"/>
    <property type="evidence" value="ECO:0007669"/>
    <property type="project" value="TreeGrafter"/>
</dbReference>
<organism evidence="9 10">
    <name type="scientific">Apatococcus lobatus</name>
    <dbReference type="NCBI Taxonomy" id="904363"/>
    <lineage>
        <taxon>Eukaryota</taxon>
        <taxon>Viridiplantae</taxon>
        <taxon>Chlorophyta</taxon>
        <taxon>core chlorophytes</taxon>
        <taxon>Trebouxiophyceae</taxon>
        <taxon>Chlorellales</taxon>
        <taxon>Chlorellaceae</taxon>
        <taxon>Apatococcus</taxon>
    </lineage>
</organism>
<keyword evidence="3" id="KW-0539">Nucleus</keyword>
<proteinExistence type="predicted"/>
<evidence type="ECO:0000256" key="4">
    <source>
        <dbReference type="ARBA" id="ARBA00024778"/>
    </source>
</evidence>
<dbReference type="PANTHER" id="PTHR13383">
    <property type="entry name" value="RIBONUCLEASE H2 SUBUNIT B"/>
    <property type="match status" value="1"/>
</dbReference>
<dbReference type="Pfam" id="PF09468">
    <property type="entry name" value="RNase_H2-Ydr279"/>
    <property type="match status" value="1"/>
</dbReference>
<comment type="caution">
    <text evidence="9">The sequence shown here is derived from an EMBL/GenBank/DDBJ whole genome shotgun (WGS) entry which is preliminary data.</text>
</comment>
<comment type="subcellular location">
    <subcellularLocation>
        <location evidence="1">Nucleus</location>
    </subcellularLocation>
</comment>
<evidence type="ECO:0000256" key="5">
    <source>
        <dbReference type="ARBA" id="ARBA00033464"/>
    </source>
</evidence>
<dbReference type="GO" id="GO:0032299">
    <property type="term" value="C:ribonuclease H2 complex"/>
    <property type="evidence" value="ECO:0007669"/>
    <property type="project" value="InterPro"/>
</dbReference>
<evidence type="ECO:0000256" key="3">
    <source>
        <dbReference type="ARBA" id="ARBA00023242"/>
    </source>
</evidence>
<protein>
    <recommendedName>
        <fullName evidence="2">Ribonuclease H2 subunit B</fullName>
    </recommendedName>
    <alternativeName>
        <fullName evidence="5">Ribonuclease HI subunit B</fullName>
    </alternativeName>
</protein>
<dbReference type="EMBL" id="JALJOS010000006">
    <property type="protein sequence ID" value="KAK9837786.1"/>
    <property type="molecule type" value="Genomic_DNA"/>
</dbReference>
<comment type="function">
    <text evidence="4">Non catalytic subunit of RNase H2, an endonuclease that specifically degrades the RNA of RNA:DNA hybrids. Participates in DNA replication, possibly by mediating the removal of lagging-strand Okazaki fragment RNA primers during DNA replication. Mediates the excision of single ribonucleotides from DNA:RNA duplexes.</text>
</comment>
<evidence type="ECO:0000259" key="8">
    <source>
        <dbReference type="Pfam" id="PF17745"/>
    </source>
</evidence>
<gene>
    <name evidence="9" type="ORF">WJX74_005031</name>
</gene>
<reference evidence="9 10" key="1">
    <citation type="journal article" date="2024" name="Nat. Commun.">
        <title>Phylogenomics reveals the evolutionary origins of lichenization in chlorophyte algae.</title>
        <authorList>
            <person name="Puginier C."/>
            <person name="Libourel C."/>
            <person name="Otte J."/>
            <person name="Skaloud P."/>
            <person name="Haon M."/>
            <person name="Grisel S."/>
            <person name="Petersen M."/>
            <person name="Berrin J.G."/>
            <person name="Delaux P.M."/>
            <person name="Dal Grande F."/>
            <person name="Keller J."/>
        </authorList>
    </citation>
    <scope>NUCLEOTIDE SEQUENCE [LARGE SCALE GENOMIC DNA]</scope>
    <source>
        <strain evidence="9 10">SAG 2145</strain>
    </source>
</reference>
<evidence type="ECO:0000256" key="2">
    <source>
        <dbReference type="ARBA" id="ARBA00019062"/>
    </source>
</evidence>
<dbReference type="PANTHER" id="PTHR13383:SF11">
    <property type="entry name" value="RIBONUCLEASE H2 SUBUNIT B"/>
    <property type="match status" value="1"/>
</dbReference>
<sequence length="279" mass="30782">MSHSDPQLQKRRVVIGPGGPGDIQLQALWLCHPRTGAGAAFVHQNGHLCEVNHHQPSLASWFVGQEVLSDGSLYLLTRMDPLFLLLPVLELCRCQTGSEAGHFCSFEQILESSPAAQSLRCLAELLRPGLRCICDVRELGNECFFRLSDARVLCWLKLKLRRLKASLPELGGSFLQLDSAALSQYAAGLLSEYLSPSWHLRLLDACNLPNPEAHDSILQPKSHSSPNMPIPDGKRVRLDPKEIARKRAQIVKAEAKAASRAKEAAGMHKMTAFFKKPPA</sequence>
<evidence type="ECO:0000313" key="10">
    <source>
        <dbReference type="Proteomes" id="UP001438707"/>
    </source>
</evidence>
<dbReference type="InterPro" id="IPR040456">
    <property type="entry name" value="RNase_H2_suB"/>
</dbReference>
<feature type="domain" description="Rnh202 triple barrel" evidence="8">
    <location>
        <begin position="25"/>
        <end position="80"/>
    </location>
</feature>
<evidence type="ECO:0000313" key="9">
    <source>
        <dbReference type="EMBL" id="KAK9837786.1"/>
    </source>
</evidence>